<dbReference type="EMBL" id="KB705518">
    <property type="protein sequence ID" value="EMR72124.1"/>
    <property type="molecule type" value="Genomic_DNA"/>
</dbReference>
<protein>
    <submittedName>
        <fullName evidence="2">Putative integral membrane protein</fullName>
    </submittedName>
</protein>
<keyword evidence="1" id="KW-0812">Transmembrane</keyword>
<dbReference type="HOGENOM" id="CLU_092535_0_0_1"/>
<feature type="transmembrane region" description="Helical" evidence="1">
    <location>
        <begin position="12"/>
        <end position="37"/>
    </location>
</feature>
<organism evidence="2 3">
    <name type="scientific">Eutypa lata (strain UCR-EL1)</name>
    <name type="common">Grapevine dieback disease fungus</name>
    <name type="synonym">Eutypa armeniacae</name>
    <dbReference type="NCBI Taxonomy" id="1287681"/>
    <lineage>
        <taxon>Eukaryota</taxon>
        <taxon>Fungi</taxon>
        <taxon>Dikarya</taxon>
        <taxon>Ascomycota</taxon>
        <taxon>Pezizomycotina</taxon>
        <taxon>Sordariomycetes</taxon>
        <taxon>Xylariomycetidae</taxon>
        <taxon>Xylariales</taxon>
        <taxon>Diatrypaceae</taxon>
        <taxon>Eutypa</taxon>
    </lineage>
</organism>
<feature type="transmembrane region" description="Helical" evidence="1">
    <location>
        <begin position="76"/>
        <end position="95"/>
    </location>
</feature>
<reference evidence="3" key="1">
    <citation type="journal article" date="2013" name="Genome Announc.">
        <title>Draft genome sequence of the grapevine dieback fungus Eutypa lata UCR-EL1.</title>
        <authorList>
            <person name="Blanco-Ulate B."/>
            <person name="Rolshausen P.E."/>
            <person name="Cantu D."/>
        </authorList>
    </citation>
    <scope>NUCLEOTIDE SEQUENCE [LARGE SCALE GENOMIC DNA]</scope>
    <source>
        <strain evidence="3">UCR-EL1</strain>
    </source>
</reference>
<evidence type="ECO:0000256" key="1">
    <source>
        <dbReference type="SAM" id="Phobius"/>
    </source>
</evidence>
<keyword evidence="1" id="KW-0472">Membrane</keyword>
<proteinExistence type="predicted"/>
<dbReference type="eggNOG" id="ENOG502RA8W">
    <property type="taxonomic scope" value="Eukaryota"/>
</dbReference>
<accession>M7SZT9</accession>
<dbReference type="Proteomes" id="UP000012174">
    <property type="component" value="Unassembled WGS sequence"/>
</dbReference>
<dbReference type="OMA" id="MMWNARI"/>
<keyword evidence="3" id="KW-1185">Reference proteome</keyword>
<keyword evidence="1" id="KW-1133">Transmembrane helix</keyword>
<dbReference type="KEGG" id="ela:UCREL1_831"/>
<sequence length="177" mass="19605">MSDHTWSTITTAVPGLGLALVRLAPLMISSASLMCAWDQQNAFRSFLAPSILSKPQHMSANIVVDWFGEFAKPTKWVINLAYPLGLIFGLINALGDNGLQPPARALFAIGGLLSIFHFWFARWSMMWNARITKKENIGKANEDGLRGWLGNNGARMKWVNFPAWICFVLASAMLIPV</sequence>
<evidence type="ECO:0000313" key="2">
    <source>
        <dbReference type="EMBL" id="EMR72124.1"/>
    </source>
</evidence>
<gene>
    <name evidence="2" type="ORF">UCREL1_831</name>
</gene>
<feature type="transmembrane region" description="Helical" evidence="1">
    <location>
        <begin position="101"/>
        <end position="120"/>
    </location>
</feature>
<dbReference type="STRING" id="1287681.M7SZT9"/>
<dbReference type="AlphaFoldDB" id="M7SZT9"/>
<dbReference type="OrthoDB" id="1523883at2759"/>
<feature type="transmembrane region" description="Helical" evidence="1">
    <location>
        <begin position="158"/>
        <end position="175"/>
    </location>
</feature>
<name>M7SZT9_EUTLA</name>
<evidence type="ECO:0000313" key="3">
    <source>
        <dbReference type="Proteomes" id="UP000012174"/>
    </source>
</evidence>